<feature type="domain" description="Nudix hydrolase" evidence="3">
    <location>
        <begin position="12"/>
        <end position="143"/>
    </location>
</feature>
<proteinExistence type="predicted"/>
<dbReference type="GO" id="GO:0016787">
    <property type="term" value="F:hydrolase activity"/>
    <property type="evidence" value="ECO:0007669"/>
    <property type="project" value="UniProtKB-KW"/>
</dbReference>
<dbReference type="SUPFAM" id="SSF55811">
    <property type="entry name" value="Nudix"/>
    <property type="match status" value="1"/>
</dbReference>
<dbReference type="InterPro" id="IPR020084">
    <property type="entry name" value="NUDIX_hydrolase_CS"/>
</dbReference>
<dbReference type="Gene3D" id="3.90.79.10">
    <property type="entry name" value="Nucleoside Triphosphate Pyrophosphohydrolase"/>
    <property type="match status" value="1"/>
</dbReference>
<dbReference type="RefSeq" id="WP_130432705.1">
    <property type="nucleotide sequence ID" value="NZ_SGXF01000001.1"/>
</dbReference>
<dbReference type="InterPro" id="IPR014078">
    <property type="entry name" value="Nudix_YtkD"/>
</dbReference>
<dbReference type="InterPro" id="IPR015797">
    <property type="entry name" value="NUDIX_hydrolase-like_dom_sf"/>
</dbReference>
<evidence type="ECO:0000313" key="4">
    <source>
        <dbReference type="EMBL" id="RZT02379.1"/>
    </source>
</evidence>
<dbReference type="PROSITE" id="PS00893">
    <property type="entry name" value="NUDIX_BOX"/>
    <property type="match status" value="1"/>
</dbReference>
<protein>
    <submittedName>
        <fullName evidence="4">8-oxo-dGTP diphosphatase</fullName>
    </submittedName>
</protein>
<sequence>MKIVKFYDEAEDSLLKFAVIITKHGGKNVFCKHRERETLEIPGGHREPGERIDETASRELREETGALEFTIRRICVYSVTAADNFDGQESFGMLYFAEVKSFETELHSEIEKIILTDGLPEQWTYPEIQPELMKEAERRGWLK</sequence>
<dbReference type="PANTHER" id="PTHR43046">
    <property type="entry name" value="GDP-MANNOSE MANNOSYL HYDROLASE"/>
    <property type="match status" value="1"/>
</dbReference>
<comment type="cofactor">
    <cofactor evidence="1">
        <name>Mg(2+)</name>
        <dbReference type="ChEBI" id="CHEBI:18420"/>
    </cofactor>
</comment>
<reference evidence="4 5" key="1">
    <citation type="submission" date="2019-02" db="EMBL/GenBank/DDBJ databases">
        <title>Genomic Encyclopedia of Type Strains, Phase IV (KMG-IV): sequencing the most valuable type-strain genomes for metagenomic binning, comparative biology and taxonomic classification.</title>
        <authorList>
            <person name="Goeker M."/>
        </authorList>
    </citation>
    <scope>NUCLEOTIDE SEQUENCE [LARGE SCALE GENOMIC DNA]</scope>
    <source>
        <strain evidence="4 5">DSM 29486</strain>
    </source>
</reference>
<dbReference type="EMBL" id="SGXF01000001">
    <property type="protein sequence ID" value="RZT02379.1"/>
    <property type="molecule type" value="Genomic_DNA"/>
</dbReference>
<dbReference type="Pfam" id="PF00293">
    <property type="entry name" value="NUDIX"/>
    <property type="match status" value="1"/>
</dbReference>
<evidence type="ECO:0000256" key="2">
    <source>
        <dbReference type="ARBA" id="ARBA00022801"/>
    </source>
</evidence>
<evidence type="ECO:0000259" key="3">
    <source>
        <dbReference type="PROSITE" id="PS51462"/>
    </source>
</evidence>
<comment type="caution">
    <text evidence="4">The sequence shown here is derived from an EMBL/GenBank/DDBJ whole genome shotgun (WGS) entry which is preliminary data.</text>
</comment>
<dbReference type="Proteomes" id="UP000292927">
    <property type="component" value="Unassembled WGS sequence"/>
</dbReference>
<dbReference type="OrthoDB" id="9131041at2"/>
<gene>
    <name evidence="4" type="ORF">EV209_0492</name>
</gene>
<evidence type="ECO:0000313" key="5">
    <source>
        <dbReference type="Proteomes" id="UP000292927"/>
    </source>
</evidence>
<name>A0A4Q7PN52_9FIRM</name>
<keyword evidence="5" id="KW-1185">Reference proteome</keyword>
<dbReference type="CDD" id="cd04665">
    <property type="entry name" value="NUDIX_RppH"/>
    <property type="match status" value="1"/>
</dbReference>
<evidence type="ECO:0000256" key="1">
    <source>
        <dbReference type="ARBA" id="ARBA00001946"/>
    </source>
</evidence>
<organism evidence="4 5">
    <name type="scientific">Cuneatibacter caecimuris</name>
    <dbReference type="NCBI Taxonomy" id="1796618"/>
    <lineage>
        <taxon>Bacteria</taxon>
        <taxon>Bacillati</taxon>
        <taxon>Bacillota</taxon>
        <taxon>Clostridia</taxon>
        <taxon>Lachnospirales</taxon>
        <taxon>Lachnospiraceae</taxon>
        <taxon>Cuneatibacter</taxon>
    </lineage>
</organism>
<dbReference type="InterPro" id="IPR000086">
    <property type="entry name" value="NUDIX_hydrolase_dom"/>
</dbReference>
<dbReference type="PROSITE" id="PS51462">
    <property type="entry name" value="NUDIX"/>
    <property type="match status" value="1"/>
</dbReference>
<keyword evidence="2" id="KW-0378">Hydrolase</keyword>
<dbReference type="PANTHER" id="PTHR43046:SF14">
    <property type="entry name" value="MUTT_NUDIX FAMILY PROTEIN"/>
    <property type="match status" value="1"/>
</dbReference>
<accession>A0A4Q7PN52</accession>
<dbReference type="AlphaFoldDB" id="A0A4Q7PN52"/>